<dbReference type="EMBL" id="JBHTON010000043">
    <property type="protein sequence ID" value="MFD1485826.1"/>
    <property type="molecule type" value="Genomic_DNA"/>
</dbReference>
<dbReference type="InterPro" id="IPR006935">
    <property type="entry name" value="Helicase/UvrB_N"/>
</dbReference>
<name>A0ABW4EBP6_9LACO</name>
<keyword evidence="4" id="KW-1185">Reference proteome</keyword>
<feature type="domain" description="Type III restriction enzyme C-terminal endonuclease" evidence="2">
    <location>
        <begin position="887"/>
        <end position="991"/>
    </location>
</feature>
<organism evidence="3 4">
    <name type="scientific">Lacticaseibacillus baoqingensis</name>
    <dbReference type="NCBI Taxonomy" id="2486013"/>
    <lineage>
        <taxon>Bacteria</taxon>
        <taxon>Bacillati</taxon>
        <taxon>Bacillota</taxon>
        <taxon>Bacilli</taxon>
        <taxon>Lactobacillales</taxon>
        <taxon>Lactobacillaceae</taxon>
        <taxon>Lacticaseibacillus</taxon>
    </lineage>
</organism>
<dbReference type="Proteomes" id="UP001597252">
    <property type="component" value="Unassembled WGS sequence"/>
</dbReference>
<dbReference type="SUPFAM" id="SSF52540">
    <property type="entry name" value="P-loop containing nucleoside triphosphate hydrolases"/>
    <property type="match status" value="2"/>
</dbReference>
<dbReference type="Gene3D" id="3.40.50.300">
    <property type="entry name" value="P-loop containing nucleotide triphosphate hydrolases"/>
    <property type="match status" value="1"/>
</dbReference>
<evidence type="ECO:0000259" key="1">
    <source>
        <dbReference type="Pfam" id="PF04851"/>
    </source>
</evidence>
<protein>
    <submittedName>
        <fullName evidence="3">DEAD/DEAH box helicase family protein</fullName>
    </submittedName>
</protein>
<dbReference type="Pfam" id="PF04851">
    <property type="entry name" value="ResIII"/>
    <property type="match status" value="1"/>
</dbReference>
<dbReference type="InterPro" id="IPR045572">
    <property type="entry name" value="RE_endonuc_C"/>
</dbReference>
<dbReference type="Pfam" id="PF19778">
    <property type="entry name" value="RE_endonuc"/>
    <property type="match status" value="1"/>
</dbReference>
<accession>A0ABW4EBP6</accession>
<evidence type="ECO:0000313" key="4">
    <source>
        <dbReference type="Proteomes" id="UP001597252"/>
    </source>
</evidence>
<proteinExistence type="predicted"/>
<dbReference type="GO" id="GO:0004386">
    <property type="term" value="F:helicase activity"/>
    <property type="evidence" value="ECO:0007669"/>
    <property type="project" value="UniProtKB-KW"/>
</dbReference>
<keyword evidence="3" id="KW-0347">Helicase</keyword>
<reference evidence="4" key="1">
    <citation type="journal article" date="2019" name="Int. J. Syst. Evol. Microbiol.">
        <title>The Global Catalogue of Microorganisms (GCM) 10K type strain sequencing project: providing services to taxonomists for standard genome sequencing and annotation.</title>
        <authorList>
            <consortium name="The Broad Institute Genomics Platform"/>
            <consortium name="The Broad Institute Genome Sequencing Center for Infectious Disease"/>
            <person name="Wu L."/>
            <person name="Ma J."/>
        </authorList>
    </citation>
    <scope>NUCLEOTIDE SEQUENCE [LARGE SCALE GENOMIC DNA]</scope>
    <source>
        <strain evidence="4">CCM 8903</strain>
    </source>
</reference>
<dbReference type="RefSeq" id="WP_225419539.1">
    <property type="nucleotide sequence ID" value="NZ_JBHTON010000043.1"/>
</dbReference>
<sequence>MSLKIRFETLDYQTDAVNSVIQVFDGQRIKESNFTITDDAPQGSLFASDGIGIGNRIIINEEQMLKNVAKAQILNGIVPSDSLFGNNAAFPQFNIEMETGTGKTFVYLKTILELHKKYGFTKFVIVVPSVAIKEGVLKTFKITRSYFKKQYSGVIYDMFMFDSSKLDRVRSFAASSTIDIMVTTIQSFNKETNVMNRESDQLSGARPIDLIAETRPIVIIDEPQSVDNTDLAKDALKSLNPSAGFRYSATHRDSTYPKIYQLSAVDAYDNQLVKQIEVAGIEIDEDGNRAHLRLIDVKTGKKGISAKIEVYKKTRNDADKVILNFKAGDDMFTKTKLQVYDEVGFIQDINATPGFESVTFSGKPEKITLESATLEDEATKRAQISKTIEEHLNKELQFKQAGQHIKVLSLFFLDKVENYRIYDDEGNHKLGRYAKIFEEEYNRLINLSKYRELNDVDVPVSEVHDGYFSADGKGKLKDTKGDTVADETTYEMIMENKEGLLTFYDETKHHTAKANKIRFIFSHSALKEGWDNPNVFQIATLIETKDTITKRQKIGRGLRIAVNEDGVRVPGFSVNTLTVMANESYKDFAEGLQKEYEEDGVTFGVFEKNSFATIIVERDEITDELTILGKEKSTVLFNYFKNEGFINNAGRATDKLKQAITDKEIEVPKEFVGVVPQILEVAQSKVKSLEIKDAKDKVEVKVVKEALADDFLELWNKIKYKTTYKINFDSDKLIRYAARGNESFDGIDSIQTHKGTYLYKKGIVEMSQAGIEADESTESSVRVATRGAYKLPDIITFLQNETSLTRKTIVAILQSVNNLDSFKNNPLSYMNQAAKIINAIKNQLIVDGIEYTRTNDEYEQKLFTTETLNAYLGEKGNAVKADETKHKTVYNYVVTDSTIEKEFARKAEKDENVKFYIKLPDWFKIRTPLGPYNPDWAILYEKDDEQHLYFIVETKGDVSFEQLRPHERAKILAGEKHFKAVDTDIRFRRASDEAEIRS</sequence>
<dbReference type="InterPro" id="IPR027417">
    <property type="entry name" value="P-loop_NTPase"/>
</dbReference>
<gene>
    <name evidence="3" type="ORF">ACFQ5J_11340</name>
</gene>
<comment type="caution">
    <text evidence="3">The sequence shown here is derived from an EMBL/GenBank/DDBJ whole genome shotgun (WGS) entry which is preliminary data.</text>
</comment>
<keyword evidence="3" id="KW-0067">ATP-binding</keyword>
<keyword evidence="3" id="KW-0378">Hydrolase</keyword>
<feature type="domain" description="Helicase/UvrB N-terminal" evidence="1">
    <location>
        <begin position="11"/>
        <end position="250"/>
    </location>
</feature>
<keyword evidence="3" id="KW-0547">Nucleotide-binding</keyword>
<evidence type="ECO:0000259" key="2">
    <source>
        <dbReference type="Pfam" id="PF19778"/>
    </source>
</evidence>
<evidence type="ECO:0000313" key="3">
    <source>
        <dbReference type="EMBL" id="MFD1485826.1"/>
    </source>
</evidence>